<protein>
    <recommendedName>
        <fullName evidence="6">Golgi apparatus membrane protein TVP23 homolog</fullName>
    </recommendedName>
</protein>
<sequence>MPLGSAGVRSKSRIFWLGLVMCPVIWVYFVFSTLFSFKIKWLAMVILGVVLQGANLYGYVRCKVGGRTSLKNMVTNYFGRVTF</sequence>
<dbReference type="Proteomes" id="UP000694557">
    <property type="component" value="Unassembled WGS sequence"/>
</dbReference>
<evidence type="ECO:0000256" key="5">
    <source>
        <dbReference type="ARBA" id="ARBA00023136"/>
    </source>
</evidence>
<dbReference type="GO" id="GO:0009306">
    <property type="term" value="P:protein secretion"/>
    <property type="evidence" value="ECO:0007669"/>
    <property type="project" value="TreeGrafter"/>
</dbReference>
<evidence type="ECO:0000313" key="8">
    <source>
        <dbReference type="Proteomes" id="UP000694557"/>
    </source>
</evidence>
<evidence type="ECO:0000256" key="6">
    <source>
        <dbReference type="RuleBase" id="RU361206"/>
    </source>
</evidence>
<dbReference type="InterPro" id="IPR008564">
    <property type="entry name" value="TVP23-like"/>
</dbReference>
<dbReference type="PANTHER" id="PTHR13019">
    <property type="entry name" value="GOLGI APPARATUS MEMBRANE PROTEIN TVP23"/>
    <property type="match status" value="1"/>
</dbReference>
<keyword evidence="5 6" id="KW-0472">Membrane</keyword>
<name>A0A8C7GI63_ONCKI</name>
<keyword evidence="3 6" id="KW-0812">Transmembrane</keyword>
<keyword evidence="4 6" id="KW-1133">Transmembrane helix</keyword>
<evidence type="ECO:0000256" key="1">
    <source>
        <dbReference type="ARBA" id="ARBA00004141"/>
    </source>
</evidence>
<dbReference type="Pfam" id="PF05832">
    <property type="entry name" value="DUF846"/>
    <property type="match status" value="1"/>
</dbReference>
<evidence type="ECO:0000256" key="3">
    <source>
        <dbReference type="ARBA" id="ARBA00022692"/>
    </source>
</evidence>
<reference evidence="7" key="2">
    <citation type="submission" date="2025-09" db="UniProtKB">
        <authorList>
            <consortium name="Ensembl"/>
        </authorList>
    </citation>
    <scope>IDENTIFICATION</scope>
</reference>
<evidence type="ECO:0000256" key="4">
    <source>
        <dbReference type="ARBA" id="ARBA00022989"/>
    </source>
</evidence>
<dbReference type="Ensembl" id="ENSOKIT00005044741.1">
    <property type="protein sequence ID" value="ENSOKIP00005042435.1"/>
    <property type="gene ID" value="ENSOKIG00005017923.1"/>
</dbReference>
<reference evidence="7" key="1">
    <citation type="submission" date="2025-08" db="UniProtKB">
        <authorList>
            <consortium name="Ensembl"/>
        </authorList>
    </citation>
    <scope>IDENTIFICATION</scope>
</reference>
<proteinExistence type="inferred from homology"/>
<dbReference type="GO" id="GO:0000139">
    <property type="term" value="C:Golgi membrane"/>
    <property type="evidence" value="ECO:0007669"/>
    <property type="project" value="TreeGrafter"/>
</dbReference>
<keyword evidence="8" id="KW-1185">Reference proteome</keyword>
<evidence type="ECO:0000313" key="7">
    <source>
        <dbReference type="Ensembl" id="ENSOKIP00005042435.1"/>
    </source>
</evidence>
<evidence type="ECO:0000256" key="2">
    <source>
        <dbReference type="ARBA" id="ARBA00005467"/>
    </source>
</evidence>
<feature type="transmembrane region" description="Helical" evidence="6">
    <location>
        <begin position="41"/>
        <end position="60"/>
    </location>
</feature>
<feature type="transmembrane region" description="Helical" evidence="6">
    <location>
        <begin position="14"/>
        <end position="35"/>
    </location>
</feature>
<dbReference type="AlphaFoldDB" id="A0A8C7GI63"/>
<organism evidence="7 8">
    <name type="scientific">Oncorhynchus kisutch</name>
    <name type="common">Coho salmon</name>
    <name type="synonym">Salmo kisutch</name>
    <dbReference type="NCBI Taxonomy" id="8019"/>
    <lineage>
        <taxon>Eukaryota</taxon>
        <taxon>Metazoa</taxon>
        <taxon>Chordata</taxon>
        <taxon>Craniata</taxon>
        <taxon>Vertebrata</taxon>
        <taxon>Euteleostomi</taxon>
        <taxon>Actinopterygii</taxon>
        <taxon>Neopterygii</taxon>
        <taxon>Teleostei</taxon>
        <taxon>Protacanthopterygii</taxon>
        <taxon>Salmoniformes</taxon>
        <taxon>Salmonidae</taxon>
        <taxon>Salmoninae</taxon>
        <taxon>Oncorhynchus</taxon>
    </lineage>
</organism>
<dbReference type="GeneTree" id="ENSGT00390000004428"/>
<comment type="subcellular location">
    <subcellularLocation>
        <location evidence="1 6">Membrane</location>
        <topology evidence="1 6">Multi-pass membrane protein</topology>
    </subcellularLocation>
</comment>
<accession>A0A8C7GI63</accession>
<comment type="similarity">
    <text evidence="2 6">Belongs to the TVP23 family.</text>
</comment>
<dbReference type="PANTHER" id="PTHR13019:SF9">
    <property type="entry name" value="GOLGI APPARATUS MEMBRANE PROTEIN TVP23 HOMOLOG B"/>
    <property type="match status" value="1"/>
</dbReference>
<dbReference type="GO" id="GO:0016192">
    <property type="term" value="P:vesicle-mediated transport"/>
    <property type="evidence" value="ECO:0007669"/>
    <property type="project" value="TreeGrafter"/>
</dbReference>